<name>A0ABM7HYR2_MYCME</name>
<dbReference type="CDD" id="cd04859">
    <property type="entry name" value="Prim_Pol"/>
    <property type="match status" value="1"/>
</dbReference>
<dbReference type="Pfam" id="PF09250">
    <property type="entry name" value="Prim-Pol"/>
    <property type="match status" value="1"/>
</dbReference>
<dbReference type="InterPro" id="IPR027417">
    <property type="entry name" value="P-loop_NTPase"/>
</dbReference>
<feature type="domain" description="DNA primase/polymerase bifunctional N-terminal" evidence="1">
    <location>
        <begin position="18"/>
        <end position="181"/>
    </location>
</feature>
<reference evidence="2 3" key="1">
    <citation type="journal article" date="2019" name="Emerg. Microbes Infect.">
        <title>Comprehensive subspecies identification of 175 nontuberculous mycobacteria species based on 7547 genomic profiles.</title>
        <authorList>
            <person name="Matsumoto Y."/>
            <person name="Kinjo T."/>
            <person name="Motooka D."/>
            <person name="Nabeya D."/>
            <person name="Jung N."/>
            <person name="Uechi K."/>
            <person name="Horii T."/>
            <person name="Iida T."/>
            <person name="Fujita J."/>
            <person name="Nakamura S."/>
        </authorList>
    </citation>
    <scope>NUCLEOTIDE SEQUENCE [LARGE SCALE GENOMIC DNA]</scope>
    <source>
        <strain evidence="2 3">JCM 12375</strain>
    </source>
</reference>
<dbReference type="Pfam" id="PF13481">
    <property type="entry name" value="AAA_25"/>
    <property type="match status" value="1"/>
</dbReference>
<evidence type="ECO:0000313" key="2">
    <source>
        <dbReference type="EMBL" id="BBX35748.1"/>
    </source>
</evidence>
<dbReference type="Proteomes" id="UP000465622">
    <property type="component" value="Chromosome"/>
</dbReference>
<protein>
    <recommendedName>
        <fullName evidence="1">DNA primase/polymerase bifunctional N-terminal domain-containing protein</fullName>
    </recommendedName>
</protein>
<accession>A0ABM7HYR2</accession>
<dbReference type="EMBL" id="AP022567">
    <property type="protein sequence ID" value="BBX35748.1"/>
    <property type="molecule type" value="Genomic_DNA"/>
</dbReference>
<dbReference type="SUPFAM" id="SSF56747">
    <property type="entry name" value="Prim-pol domain"/>
    <property type="match status" value="1"/>
</dbReference>
<organism evidence="2 3">
    <name type="scientific">Mycolicibacterium mageritense</name>
    <name type="common">Mycobacterium mageritense</name>
    <dbReference type="NCBI Taxonomy" id="53462"/>
    <lineage>
        <taxon>Bacteria</taxon>
        <taxon>Bacillati</taxon>
        <taxon>Actinomycetota</taxon>
        <taxon>Actinomycetes</taxon>
        <taxon>Mycobacteriales</taxon>
        <taxon>Mycobacteriaceae</taxon>
        <taxon>Mycolicibacterium</taxon>
    </lineage>
</organism>
<gene>
    <name evidence="2" type="ORF">MMAGJ_50300</name>
</gene>
<evidence type="ECO:0000313" key="3">
    <source>
        <dbReference type="Proteomes" id="UP000465622"/>
    </source>
</evidence>
<dbReference type="SMART" id="SM00943">
    <property type="entry name" value="Prim-Pol"/>
    <property type="match status" value="1"/>
</dbReference>
<sequence length="696" mass="76679">MSALQVPEISGASLGDAALAYAQAGFFVLPVARGKHPGSIVGKGWPDKSTTDADQIEQWWSDNPDAGIAIHTGASGLTVFDLDVDAIPEELAWLRTGIVQFSRAESVGSERGHYGFFTGDEIFRSGKLRLADGTHVGEVKSGNSVVIASPSEHVHADTKKGEYRWRADDLGTPIPKLPSEARGYLRLRAIKKPADGHATAMAGWCVEATDDAVSEAVKDWQSESRPKSLLNLVNWVKSADAGTRDRTRDALRIAACESRVGFYPLADVIEAMHAAMLASYTRRGEPDKFDDGEFLRLMKNGVGYAMNRELDEISDEANREYTKETQSEPIFREFGPTDWAKDVEPTRFLVKRVLSTDTWGVNSGPKKSLKTHDNQAIGLAVATGMNLYNDARFPVERPGKVLYIVGEGGDNQIRRTLHRMLAAYGINREDVARDPDFPFVVEFGSAPLDSAKLRDEINRLLDKHQPTLVLTESFYNFHPAGVTASNLYERGQVIDGYHKLVRAGGSEVVSLLTDHHKKGATGTDLDQISMSGQAENADSWIIRDHRKTPDVHTGDFYLETSFSSRNWGGNTFHIDWHLGPFDHDTGAHTGHITWNVTEKPSASAPLNNAMTAKQRKEMDVLNAIRKVLTDAHDNGVRSMNQTDLVSKVRALVPGTGKDYVVDKLDVGEKDGYLIAEQGPKNAKFYILATHPMYAHD</sequence>
<dbReference type="InterPro" id="IPR015330">
    <property type="entry name" value="DNA_primase/pol_bifunc_N"/>
</dbReference>
<evidence type="ECO:0000259" key="1">
    <source>
        <dbReference type="SMART" id="SM00943"/>
    </source>
</evidence>
<proteinExistence type="predicted"/>
<dbReference type="Gene3D" id="3.40.50.300">
    <property type="entry name" value="P-loop containing nucleotide triphosphate hydrolases"/>
    <property type="match status" value="1"/>
</dbReference>
<keyword evidence="3" id="KW-1185">Reference proteome</keyword>
<dbReference type="RefSeq" id="WP_036428103.1">
    <property type="nucleotide sequence ID" value="NZ_AP022567.1"/>
</dbReference>